<dbReference type="SUPFAM" id="SSF74788">
    <property type="entry name" value="Cullin repeat-like"/>
    <property type="match status" value="1"/>
</dbReference>
<evidence type="ECO:0000256" key="1">
    <source>
        <dbReference type="SAM" id="Phobius"/>
    </source>
</evidence>
<evidence type="ECO:0000313" key="2">
    <source>
        <dbReference type="EMBL" id="KAJ7302657.1"/>
    </source>
</evidence>
<name>A0AAD6Z166_9AGAR</name>
<protein>
    <submittedName>
        <fullName evidence="2">Uncharacterized protein</fullName>
    </submittedName>
</protein>
<dbReference type="Proteomes" id="UP001218218">
    <property type="component" value="Unassembled WGS sequence"/>
</dbReference>
<comment type="caution">
    <text evidence="2">The sequence shown here is derived from an EMBL/GenBank/DDBJ whole genome shotgun (WGS) entry which is preliminary data.</text>
</comment>
<feature type="transmembrane region" description="Helical" evidence="1">
    <location>
        <begin position="212"/>
        <end position="231"/>
    </location>
</feature>
<accession>A0AAD6Z166</accession>
<evidence type="ECO:0000313" key="3">
    <source>
        <dbReference type="Proteomes" id="UP001218218"/>
    </source>
</evidence>
<gene>
    <name evidence="2" type="ORF">DFH08DRAFT_945555</name>
</gene>
<keyword evidence="1" id="KW-0472">Membrane</keyword>
<sequence>MSCYHQRRTRGSSDQIPDIEKALLKIDEPGQLPIHQDALVRLNASIAFKSSDHDSLDTARLVETGAKRLTQLFTKLVAEASTGSTPSPNEEISAAPFLPAIMGTLPSLVVFTHTAPFPASPSHPAAPAILSIFKAAQKGYADMRGIWSRKCLETQGKRSIDRADTVDSIVAGKDFGRWLESLLSVADEEDKCIKDLGPLSTSNVVASPYNALLNPILFLFSTTLTSLIALIKRLLQKYSTPPLRSPRTRRCLHCSRAGTPFAPDSRNFNANERKTGWARCGRSSPEFPADIEMVLLAKNVPGTETSVGVVERCQVHGAAAAALQLGDGNWKMGEGVTVGTDSKLCDGDDDDEQFILEHFIYDVVTTAIISLTSNSRTQRRPAHGSTLRTASFTTFSPIAPAPRLRPPALVCPCVRLFIELPELILHRRLCTALYPAARVVRDRMQQREARIEVRCGPALAGAAAQRVLHALREELVEQRLVVLLSSAVLGASSLYRASEIYQAIEPSDDVERQLRTGVQGRAKRPQVLRLVCGWVGGGERCQN</sequence>
<dbReference type="Gene3D" id="1.20.1280.170">
    <property type="entry name" value="Exocyst complex component Exo70"/>
    <property type="match status" value="1"/>
</dbReference>
<keyword evidence="1" id="KW-1133">Transmembrane helix</keyword>
<organism evidence="2 3">
    <name type="scientific">Mycena albidolilacea</name>
    <dbReference type="NCBI Taxonomy" id="1033008"/>
    <lineage>
        <taxon>Eukaryota</taxon>
        <taxon>Fungi</taxon>
        <taxon>Dikarya</taxon>
        <taxon>Basidiomycota</taxon>
        <taxon>Agaricomycotina</taxon>
        <taxon>Agaricomycetes</taxon>
        <taxon>Agaricomycetidae</taxon>
        <taxon>Agaricales</taxon>
        <taxon>Marasmiineae</taxon>
        <taxon>Mycenaceae</taxon>
        <taxon>Mycena</taxon>
    </lineage>
</organism>
<reference evidence="2" key="1">
    <citation type="submission" date="2023-03" db="EMBL/GenBank/DDBJ databases">
        <title>Massive genome expansion in bonnet fungi (Mycena s.s.) driven by repeated elements and novel gene families across ecological guilds.</title>
        <authorList>
            <consortium name="Lawrence Berkeley National Laboratory"/>
            <person name="Harder C.B."/>
            <person name="Miyauchi S."/>
            <person name="Viragh M."/>
            <person name="Kuo A."/>
            <person name="Thoen E."/>
            <person name="Andreopoulos B."/>
            <person name="Lu D."/>
            <person name="Skrede I."/>
            <person name="Drula E."/>
            <person name="Henrissat B."/>
            <person name="Morin E."/>
            <person name="Kohler A."/>
            <person name="Barry K."/>
            <person name="LaButti K."/>
            <person name="Morin E."/>
            <person name="Salamov A."/>
            <person name="Lipzen A."/>
            <person name="Mereny Z."/>
            <person name="Hegedus B."/>
            <person name="Baldrian P."/>
            <person name="Stursova M."/>
            <person name="Weitz H."/>
            <person name="Taylor A."/>
            <person name="Grigoriev I.V."/>
            <person name="Nagy L.G."/>
            <person name="Martin F."/>
            <person name="Kauserud H."/>
        </authorList>
    </citation>
    <scope>NUCLEOTIDE SEQUENCE</scope>
    <source>
        <strain evidence="2">CBHHK002</strain>
    </source>
</reference>
<dbReference type="InterPro" id="IPR016159">
    <property type="entry name" value="Cullin_repeat-like_dom_sf"/>
</dbReference>
<dbReference type="AlphaFoldDB" id="A0AAD6Z166"/>
<proteinExistence type="predicted"/>
<keyword evidence="1" id="KW-0812">Transmembrane</keyword>
<keyword evidence="3" id="KW-1185">Reference proteome</keyword>
<dbReference type="EMBL" id="JARIHO010000113">
    <property type="protein sequence ID" value="KAJ7302657.1"/>
    <property type="molecule type" value="Genomic_DNA"/>
</dbReference>